<dbReference type="PANTHER" id="PTHR46696:SF1">
    <property type="entry name" value="CYTOCHROME P450 YJIB-RELATED"/>
    <property type="match status" value="1"/>
</dbReference>
<dbReference type="InterPro" id="IPR002397">
    <property type="entry name" value="Cyt_P450_B"/>
</dbReference>
<evidence type="ECO:0000313" key="9">
    <source>
        <dbReference type="Proteomes" id="UP000198660"/>
    </source>
</evidence>
<keyword evidence="9" id="KW-1185">Reference proteome</keyword>
<dbReference type="AlphaFoldDB" id="A0A1I6TMN6"/>
<dbReference type="GO" id="GO:0020037">
    <property type="term" value="F:heme binding"/>
    <property type="evidence" value="ECO:0007669"/>
    <property type="project" value="InterPro"/>
</dbReference>
<dbReference type="Gene3D" id="1.10.630.10">
    <property type="entry name" value="Cytochrome P450"/>
    <property type="match status" value="1"/>
</dbReference>
<proteinExistence type="inferred from homology"/>
<dbReference type="GO" id="GO:0004497">
    <property type="term" value="F:monooxygenase activity"/>
    <property type="evidence" value="ECO:0007669"/>
    <property type="project" value="UniProtKB-KW"/>
</dbReference>
<sequence length="408" mass="46751">MLQSKTIEPLSIDFFAPDFKEHALTIYQGLRDQGAIHPIQTPWDEPAWFIVQYDAVQIALKDQKFLMSPQTVAPEHDANHLPEELDYFSHHLLTTDPPEHSRLRTLVHKAFTPRMIARLQTTVETICDQLLDEVTRSSNHTADLITQYAFPIPIIVISDMLGIPQKDRDLFREWSKAMLSVVNRPEVQKEVRPQLIALRNYLTDLFVERRNHPQEDLVSALIEAEDNGDRLSEEELYSMIMLLVIAGHETTVNLIGNGIYALLQHPDQLTLLKKSPSLINSTVEEILRYYSPVEMATNRWGGEAFSFEGQTISPGDLVLICIGSANRDKRRFTNPDQFDITRHPNPHLAFGMGIHYCLGAPLARLEGQIALPRLFDRLPNLQLDFKEESLPWQQDFLMRGLTHLPVHF</sequence>
<evidence type="ECO:0000256" key="5">
    <source>
        <dbReference type="ARBA" id="ARBA00023004"/>
    </source>
</evidence>
<dbReference type="PANTHER" id="PTHR46696">
    <property type="entry name" value="P450, PUTATIVE (EUROFUNG)-RELATED"/>
    <property type="match status" value="1"/>
</dbReference>
<dbReference type="FunFam" id="1.10.630.10:FF:000018">
    <property type="entry name" value="Cytochrome P450 monooxygenase"/>
    <property type="match status" value="1"/>
</dbReference>
<protein>
    <submittedName>
        <fullName evidence="8">Cytochrome P450</fullName>
    </submittedName>
</protein>
<dbReference type="PROSITE" id="PS00086">
    <property type="entry name" value="CYTOCHROME_P450"/>
    <property type="match status" value="1"/>
</dbReference>
<evidence type="ECO:0000313" key="8">
    <source>
        <dbReference type="EMBL" id="SFS90513.1"/>
    </source>
</evidence>
<gene>
    <name evidence="8" type="ORF">SAMN05444972_110146</name>
</gene>
<evidence type="ECO:0000256" key="7">
    <source>
        <dbReference type="RuleBase" id="RU000461"/>
    </source>
</evidence>
<dbReference type="PRINTS" id="PR00359">
    <property type="entry name" value="BP450"/>
</dbReference>
<dbReference type="SUPFAM" id="SSF48264">
    <property type="entry name" value="Cytochrome P450"/>
    <property type="match status" value="1"/>
</dbReference>
<dbReference type="RefSeq" id="WP_245838825.1">
    <property type="nucleotide sequence ID" value="NZ_FPAA01000010.1"/>
</dbReference>
<dbReference type="PRINTS" id="PR00385">
    <property type="entry name" value="P450"/>
</dbReference>
<keyword evidence="3 7" id="KW-0479">Metal-binding</keyword>
<dbReference type="EMBL" id="FPAA01000010">
    <property type="protein sequence ID" value="SFS90513.1"/>
    <property type="molecule type" value="Genomic_DNA"/>
</dbReference>
<accession>A0A1I6TMN6</accession>
<organism evidence="8 9">
    <name type="scientific">Marininema halotolerans</name>
    <dbReference type="NCBI Taxonomy" id="1155944"/>
    <lineage>
        <taxon>Bacteria</taxon>
        <taxon>Bacillati</taxon>
        <taxon>Bacillota</taxon>
        <taxon>Bacilli</taxon>
        <taxon>Bacillales</taxon>
        <taxon>Thermoactinomycetaceae</taxon>
        <taxon>Marininema</taxon>
    </lineage>
</organism>
<evidence type="ECO:0000256" key="1">
    <source>
        <dbReference type="ARBA" id="ARBA00010617"/>
    </source>
</evidence>
<keyword evidence="4 7" id="KW-0560">Oxidoreductase</keyword>
<dbReference type="InterPro" id="IPR001128">
    <property type="entry name" value="Cyt_P450"/>
</dbReference>
<name>A0A1I6TMN6_9BACL</name>
<dbReference type="GO" id="GO:0016705">
    <property type="term" value="F:oxidoreductase activity, acting on paired donors, with incorporation or reduction of molecular oxygen"/>
    <property type="evidence" value="ECO:0007669"/>
    <property type="project" value="InterPro"/>
</dbReference>
<evidence type="ECO:0000256" key="6">
    <source>
        <dbReference type="ARBA" id="ARBA00023033"/>
    </source>
</evidence>
<evidence type="ECO:0000256" key="2">
    <source>
        <dbReference type="ARBA" id="ARBA00022617"/>
    </source>
</evidence>
<dbReference type="GO" id="GO:0005506">
    <property type="term" value="F:iron ion binding"/>
    <property type="evidence" value="ECO:0007669"/>
    <property type="project" value="InterPro"/>
</dbReference>
<dbReference type="InterPro" id="IPR017972">
    <property type="entry name" value="Cyt_P450_CS"/>
</dbReference>
<dbReference type="CDD" id="cd11029">
    <property type="entry name" value="CYP107-like"/>
    <property type="match status" value="1"/>
</dbReference>
<comment type="similarity">
    <text evidence="1 7">Belongs to the cytochrome P450 family.</text>
</comment>
<keyword evidence="6 7" id="KW-0503">Monooxygenase</keyword>
<evidence type="ECO:0000256" key="3">
    <source>
        <dbReference type="ARBA" id="ARBA00022723"/>
    </source>
</evidence>
<dbReference type="Pfam" id="PF00067">
    <property type="entry name" value="p450"/>
    <property type="match status" value="2"/>
</dbReference>
<evidence type="ECO:0000256" key="4">
    <source>
        <dbReference type="ARBA" id="ARBA00023002"/>
    </source>
</evidence>
<dbReference type="Proteomes" id="UP000198660">
    <property type="component" value="Unassembled WGS sequence"/>
</dbReference>
<keyword evidence="5 7" id="KW-0408">Iron</keyword>
<reference evidence="9" key="1">
    <citation type="submission" date="2016-10" db="EMBL/GenBank/DDBJ databases">
        <authorList>
            <person name="Varghese N."/>
            <person name="Submissions S."/>
        </authorList>
    </citation>
    <scope>NUCLEOTIDE SEQUENCE [LARGE SCALE GENOMIC DNA]</scope>
    <source>
        <strain evidence="9">DSM 45789</strain>
    </source>
</reference>
<keyword evidence="2 7" id="KW-0349">Heme</keyword>
<dbReference type="InterPro" id="IPR036396">
    <property type="entry name" value="Cyt_P450_sf"/>
</dbReference>